<dbReference type="EMBL" id="SRRH01000142">
    <property type="protein sequence ID" value="KAG6297857.1"/>
    <property type="molecule type" value="Genomic_DNA"/>
</dbReference>
<comment type="caution">
    <text evidence="6">The sequence shown here is derived from an EMBL/GenBank/DDBJ whole genome shotgun (WGS) entry which is preliminary data.</text>
</comment>
<dbReference type="GO" id="GO:0003730">
    <property type="term" value="F:mRNA 3'-UTR binding"/>
    <property type="evidence" value="ECO:0007669"/>
    <property type="project" value="TreeGrafter"/>
</dbReference>
<dbReference type="PANTHER" id="PTHR12537">
    <property type="entry name" value="RNA BINDING PROTEIN PUMILIO-RELATED"/>
    <property type="match status" value="1"/>
</dbReference>
<dbReference type="InterPro" id="IPR011989">
    <property type="entry name" value="ARM-like"/>
</dbReference>
<evidence type="ECO:0000256" key="4">
    <source>
        <dbReference type="SAM" id="MobiDB-lite"/>
    </source>
</evidence>
<dbReference type="Pfam" id="PF08293">
    <property type="entry name" value="MRP-S33"/>
    <property type="match status" value="1"/>
</dbReference>
<feature type="compositionally biased region" description="Low complexity" evidence="4">
    <location>
        <begin position="330"/>
        <end position="342"/>
    </location>
</feature>
<protein>
    <recommendedName>
        <fullName evidence="5">PUM-HD domain-containing protein</fullName>
    </recommendedName>
</protein>
<dbReference type="GO" id="GO:0010608">
    <property type="term" value="P:post-transcriptional regulation of gene expression"/>
    <property type="evidence" value="ECO:0007669"/>
    <property type="project" value="TreeGrafter"/>
</dbReference>
<keyword evidence="7" id="KW-1185">Reference proteome</keyword>
<evidence type="ECO:0000256" key="2">
    <source>
        <dbReference type="ARBA" id="ARBA00024893"/>
    </source>
</evidence>
<feature type="repeat" description="Pumilio" evidence="3">
    <location>
        <begin position="687"/>
        <end position="722"/>
    </location>
</feature>
<dbReference type="GO" id="GO:0005737">
    <property type="term" value="C:cytoplasm"/>
    <property type="evidence" value="ECO:0007669"/>
    <property type="project" value="TreeGrafter"/>
</dbReference>
<feature type="compositionally biased region" description="Polar residues" evidence="4">
    <location>
        <begin position="312"/>
        <end position="321"/>
    </location>
</feature>
<name>A0A9P7U6S3_9HYPO</name>
<reference evidence="6 7" key="1">
    <citation type="journal article" date="2020" name="bioRxiv">
        <title>Whole genome comparisons of ergot fungi reveals the divergence and evolution of species within the genus Claviceps are the result of varying mechanisms driving genome evolution and host range expansion.</title>
        <authorList>
            <person name="Wyka S.A."/>
            <person name="Mondo S.J."/>
            <person name="Liu M."/>
            <person name="Dettman J."/>
            <person name="Nalam V."/>
            <person name="Broders K.D."/>
        </authorList>
    </citation>
    <scope>NUCLEOTIDE SEQUENCE [LARGE SCALE GENOMIC DNA]</scope>
    <source>
        <strain evidence="6 7">Clav52</strain>
    </source>
</reference>
<feature type="domain" description="PUM-HD" evidence="5">
    <location>
        <begin position="588"/>
        <end position="940"/>
    </location>
</feature>
<dbReference type="AlphaFoldDB" id="A0A9P7U6S3"/>
<dbReference type="CDD" id="cd07920">
    <property type="entry name" value="Pumilio"/>
    <property type="match status" value="1"/>
</dbReference>
<feature type="region of interest" description="Disordered" evidence="4">
    <location>
        <begin position="312"/>
        <end position="348"/>
    </location>
</feature>
<feature type="region of interest" description="Disordered" evidence="4">
    <location>
        <begin position="139"/>
        <end position="158"/>
    </location>
</feature>
<dbReference type="InterPro" id="IPR016024">
    <property type="entry name" value="ARM-type_fold"/>
</dbReference>
<dbReference type="InterPro" id="IPR033712">
    <property type="entry name" value="Pumilio_RNA-bd"/>
</dbReference>
<dbReference type="InterPro" id="IPR013219">
    <property type="entry name" value="Ribosomal_mS33"/>
</dbReference>
<keyword evidence="1" id="KW-0677">Repeat</keyword>
<dbReference type="Pfam" id="PF00806">
    <property type="entry name" value="PUF"/>
    <property type="match status" value="8"/>
</dbReference>
<evidence type="ECO:0000256" key="1">
    <source>
        <dbReference type="ARBA" id="ARBA00022737"/>
    </source>
</evidence>
<dbReference type="PROSITE" id="PS50302">
    <property type="entry name" value="PUM"/>
    <property type="match status" value="3"/>
</dbReference>
<accession>A0A9P7U6S3</accession>
<dbReference type="SMART" id="SM00025">
    <property type="entry name" value="Pumilio"/>
    <property type="match status" value="8"/>
</dbReference>
<feature type="repeat" description="Pumilio" evidence="3">
    <location>
        <begin position="879"/>
        <end position="914"/>
    </location>
</feature>
<dbReference type="InterPro" id="IPR033133">
    <property type="entry name" value="PUM-HD"/>
</dbReference>
<gene>
    <name evidence="6" type="ORF">E4U09_001228</name>
</gene>
<dbReference type="PROSITE" id="PS50303">
    <property type="entry name" value="PUM_HD"/>
    <property type="match status" value="1"/>
</dbReference>
<proteinExistence type="predicted"/>
<evidence type="ECO:0000259" key="5">
    <source>
        <dbReference type="PROSITE" id="PS50303"/>
    </source>
</evidence>
<evidence type="ECO:0000313" key="6">
    <source>
        <dbReference type="EMBL" id="KAG6297857.1"/>
    </source>
</evidence>
<feature type="compositionally biased region" description="Polar residues" evidence="4">
    <location>
        <begin position="433"/>
        <end position="447"/>
    </location>
</feature>
<comment type="function">
    <text evidence="2">RNA-binding nucleolar protein required for pre-rRNA processing. Involved in production of 18S rRNA and assembly of small ribosomal subunit.</text>
</comment>
<organism evidence="6 7">
    <name type="scientific">Claviceps aff. purpurea</name>
    <dbReference type="NCBI Taxonomy" id="1967640"/>
    <lineage>
        <taxon>Eukaryota</taxon>
        <taxon>Fungi</taxon>
        <taxon>Dikarya</taxon>
        <taxon>Ascomycota</taxon>
        <taxon>Pezizomycotina</taxon>
        <taxon>Sordariomycetes</taxon>
        <taxon>Hypocreomycetidae</taxon>
        <taxon>Hypocreales</taxon>
        <taxon>Clavicipitaceae</taxon>
        <taxon>Claviceps</taxon>
    </lineage>
</organism>
<feature type="repeat" description="Pumilio" evidence="3">
    <location>
        <begin position="651"/>
        <end position="686"/>
    </location>
</feature>
<dbReference type="InterPro" id="IPR001313">
    <property type="entry name" value="Pumilio_RNA-bd_rpt"/>
</dbReference>
<evidence type="ECO:0000313" key="7">
    <source>
        <dbReference type="Proteomes" id="UP000707071"/>
    </source>
</evidence>
<evidence type="ECO:0000256" key="3">
    <source>
        <dbReference type="PROSITE-ProRule" id="PRU00317"/>
    </source>
</evidence>
<feature type="region of interest" description="Disordered" evidence="4">
    <location>
        <begin position="432"/>
        <end position="453"/>
    </location>
</feature>
<sequence length="969" mass="107697">MSVPRARLLDLMKARCQVFATNFNPEGVRMGNKVLRQRLRGPSLVTYYPRKVATVKDLNREFGPYLETWDDAEQDRLEYIEDLKKRGKGAPKKKRGPPSSMYSDRKFCVANCANASQMRNTERSDKWLQQIESQAVDERARATRGAVNTQKTREDNESSCRRFKGTQLSQGDRRILTHEAEFVNLLFALRHLQARSSMAASNFRGSPLQRTGIINGTCFQEDSSQPGSDRPSPVQQNKGIGSPYQAQSIHALKSSKLANKSGSKVLIAKRLQQKQKTLNLTWLSEQKAILTQQNEALRSGDDDTPVCQRMQAHTSSSNSLPITPATEGFSSTAPSTRPASATLEEARPESDEVLRLKLQLAQAENKISILDQELATRPPTGGDPDAHPIQMTRNLGTVTRESAWSMVDDDQSDTSENLSSTAFCRAKGIWGNTKAQNSTNNGSQGANSHEPLPGTWLGNRTFNAGFSEAAAHYQMMDGYRGDRLSPESDLVMRQAASRRLPRYDHRVSNSHPTANMGYNPMGGGPMPPYEAMGVGAMTSGSLAPPPGLGALGIGGYPGYQQQPLGTPLSPHASEFTSKTSWKNEALAAEGPTYLPPTEPLNYRRLLDRNVTCNWKYIVDKIVCNNDQQASIFLQQKLKVGTPDQKYDIVEAIVAQAYPLMVNRFGNFLVQRCFEHGTPEQVIKIAQAIRGNTLNLSMDPFGCHVVQKAFDSVPEEYKAVMVHELLRRIPETVIHRYACHVWQKLFELRWTESPPQIMKYVNEALRGMWHEVALGETGSLVVQNIFENCLEEDKRPCIEEVLANIDIVAHGQFGNWCIQHICEHGAPPDRGRAVDHVIRYAAEYSTDQFASKVVEKCLKIGGGEFLGRYLDRVCEGRLDRTRIPLIDIASDQYGNYLVQWILNNATPQHREVVAAHIRKHMVSLRGSKFGSRVGMLCTNHAVTTRPGPGVGPGMSGGRMCPGARFGGAYR</sequence>
<dbReference type="PANTHER" id="PTHR12537:SF48">
    <property type="entry name" value="MEIOTIC COILED-COIL PROTEIN 2"/>
    <property type="match status" value="1"/>
</dbReference>
<dbReference type="Proteomes" id="UP000707071">
    <property type="component" value="Unassembled WGS sequence"/>
</dbReference>
<feature type="region of interest" description="Disordered" evidence="4">
    <location>
        <begin position="218"/>
        <end position="241"/>
    </location>
</feature>
<dbReference type="SUPFAM" id="SSF48371">
    <property type="entry name" value="ARM repeat"/>
    <property type="match status" value="1"/>
</dbReference>
<dbReference type="Gene3D" id="1.25.10.10">
    <property type="entry name" value="Leucine-rich Repeat Variant"/>
    <property type="match status" value="1"/>
</dbReference>